<evidence type="ECO:0000256" key="7">
    <source>
        <dbReference type="SAM" id="Phobius"/>
    </source>
</evidence>
<feature type="transmembrane region" description="Helical" evidence="7">
    <location>
        <begin position="444"/>
        <end position="466"/>
    </location>
</feature>
<evidence type="ECO:0000256" key="3">
    <source>
        <dbReference type="ARBA" id="ARBA00022679"/>
    </source>
</evidence>
<dbReference type="Pfam" id="PF13641">
    <property type="entry name" value="Glyco_tranf_2_3"/>
    <property type="match status" value="1"/>
</dbReference>
<dbReference type="Proteomes" id="UP001161017">
    <property type="component" value="Unassembled WGS sequence"/>
</dbReference>
<keyword evidence="6 7" id="KW-0472">Membrane</keyword>
<keyword evidence="4 7" id="KW-0812">Transmembrane</keyword>
<keyword evidence="9" id="KW-1185">Reference proteome</keyword>
<organism evidence="8 9">
    <name type="scientific">Ramalina farinacea</name>
    <dbReference type="NCBI Taxonomy" id="258253"/>
    <lineage>
        <taxon>Eukaryota</taxon>
        <taxon>Fungi</taxon>
        <taxon>Dikarya</taxon>
        <taxon>Ascomycota</taxon>
        <taxon>Pezizomycotina</taxon>
        <taxon>Lecanoromycetes</taxon>
        <taxon>OSLEUM clade</taxon>
        <taxon>Lecanoromycetidae</taxon>
        <taxon>Lecanorales</taxon>
        <taxon>Lecanorineae</taxon>
        <taxon>Ramalinaceae</taxon>
        <taxon>Ramalina</taxon>
    </lineage>
</organism>
<evidence type="ECO:0000256" key="5">
    <source>
        <dbReference type="ARBA" id="ARBA00022989"/>
    </source>
</evidence>
<dbReference type="EMBL" id="JAPUFD010000013">
    <property type="protein sequence ID" value="MDI1490962.1"/>
    <property type="molecule type" value="Genomic_DNA"/>
</dbReference>
<dbReference type="Gene3D" id="3.90.550.10">
    <property type="entry name" value="Spore Coat Polysaccharide Biosynthesis Protein SpsA, Chain A"/>
    <property type="match status" value="1"/>
</dbReference>
<comment type="subcellular location">
    <subcellularLocation>
        <location evidence="1">Membrane</location>
        <topology evidence="1">Multi-pass membrane protein</topology>
    </subcellularLocation>
</comment>
<evidence type="ECO:0000313" key="8">
    <source>
        <dbReference type="EMBL" id="MDI1490962.1"/>
    </source>
</evidence>
<protein>
    <recommendedName>
        <fullName evidence="10">Glycosyltransferase</fullName>
    </recommendedName>
</protein>
<sequence>MAGGTVLLVEIMTSVRRLFPQLVVAAATGQAQGNRLAQVADSDHLPAVDILITYCGEGDEIVLNTAKAACACDYPSELLRVVVLDDSHSHKLARNIEELSQQRPHLSYASRNLEIKTHSKASNLNFGIRYLESLGKGKAPFLAVLDADMIPAPSWLRCVLPHVLNNDRAALACPFQHFYNVPAGDPLNTKAEMLPLEAANLLQDFSDNAWCLGTGFVMRVSALEAIGGVPEISLQEDVLMTSYLASAGWHSVYVPEPVQWGLAPDTMAAFLKQCQRWTVGLVSLLDLEQSGKVGNSSNKERLNVAMWGVLLCVEAFAWTFALVALPLCVLRGKLLIPPLQAGQLRLLLRLATLDFLTQTIYHIGLSSVLDWRLPFDGIPTPVWTQPWRMMIVLRYFLVPKLLGRDPPNFTPTGMSSDGDAERAARANRSRLACCKVVLWDCGAWFHLAIFGVCMAGAGFRFTAALGDAVREDARQVDLGSLTCIAWPPVLFLWAAITKAAWLPLAYGLWPPPLAAQDTLTARDTKRDVDYPSEGVKRKYLRKAGQWSFVVKCVVYLISLVAVETSRV</sequence>
<evidence type="ECO:0008006" key="10">
    <source>
        <dbReference type="Google" id="ProtNLM"/>
    </source>
</evidence>
<dbReference type="InterPro" id="IPR050321">
    <property type="entry name" value="Glycosyltr_2/OpgH_subfam"/>
</dbReference>
<dbReference type="PANTHER" id="PTHR43867:SF2">
    <property type="entry name" value="CELLULOSE SYNTHASE CATALYTIC SUBUNIT A [UDP-FORMING]"/>
    <property type="match status" value="1"/>
</dbReference>
<evidence type="ECO:0000256" key="6">
    <source>
        <dbReference type="ARBA" id="ARBA00023136"/>
    </source>
</evidence>
<dbReference type="InterPro" id="IPR029044">
    <property type="entry name" value="Nucleotide-diphossugar_trans"/>
</dbReference>
<name>A0AA43QR05_9LECA</name>
<dbReference type="SUPFAM" id="SSF53448">
    <property type="entry name" value="Nucleotide-diphospho-sugar transferases"/>
    <property type="match status" value="1"/>
</dbReference>
<keyword evidence="3" id="KW-0808">Transferase</keyword>
<gene>
    <name evidence="8" type="ORF">OHK93_002167</name>
</gene>
<dbReference type="GO" id="GO:0016757">
    <property type="term" value="F:glycosyltransferase activity"/>
    <property type="evidence" value="ECO:0007669"/>
    <property type="project" value="UniProtKB-KW"/>
</dbReference>
<evidence type="ECO:0000256" key="1">
    <source>
        <dbReference type="ARBA" id="ARBA00004141"/>
    </source>
</evidence>
<evidence type="ECO:0000313" key="9">
    <source>
        <dbReference type="Proteomes" id="UP001161017"/>
    </source>
</evidence>
<feature type="transmembrane region" description="Helical" evidence="7">
    <location>
        <begin position="304"/>
        <end position="325"/>
    </location>
</feature>
<keyword evidence="2" id="KW-0328">Glycosyltransferase</keyword>
<dbReference type="PANTHER" id="PTHR43867">
    <property type="entry name" value="CELLULOSE SYNTHASE CATALYTIC SUBUNIT A [UDP-FORMING]"/>
    <property type="match status" value="1"/>
</dbReference>
<keyword evidence="5 7" id="KW-1133">Transmembrane helix</keyword>
<evidence type="ECO:0000256" key="4">
    <source>
        <dbReference type="ARBA" id="ARBA00022692"/>
    </source>
</evidence>
<accession>A0AA43QR05</accession>
<reference evidence="8" key="1">
    <citation type="journal article" date="2023" name="Genome Biol. Evol.">
        <title>First Whole Genome Sequence and Flow Cytometry Genome Size Data for the Lichen-Forming Fungus Ramalina farinacea (Ascomycota).</title>
        <authorList>
            <person name="Llewellyn T."/>
            <person name="Mian S."/>
            <person name="Hill R."/>
            <person name="Leitch I.J."/>
            <person name="Gaya E."/>
        </authorList>
    </citation>
    <scope>NUCLEOTIDE SEQUENCE</scope>
    <source>
        <strain evidence="8">LIQ254RAFAR</strain>
    </source>
</reference>
<feature type="transmembrane region" description="Helical" evidence="7">
    <location>
        <begin position="478"/>
        <end position="496"/>
    </location>
</feature>
<feature type="transmembrane region" description="Helical" evidence="7">
    <location>
        <begin position="543"/>
        <end position="562"/>
    </location>
</feature>
<dbReference type="AlphaFoldDB" id="A0AA43QR05"/>
<comment type="caution">
    <text evidence="8">The sequence shown here is derived from an EMBL/GenBank/DDBJ whole genome shotgun (WGS) entry which is preliminary data.</text>
</comment>
<proteinExistence type="predicted"/>
<evidence type="ECO:0000256" key="2">
    <source>
        <dbReference type="ARBA" id="ARBA00022676"/>
    </source>
</evidence>
<dbReference type="GO" id="GO:0016020">
    <property type="term" value="C:membrane"/>
    <property type="evidence" value="ECO:0007669"/>
    <property type="project" value="UniProtKB-SubCell"/>
</dbReference>